<dbReference type="Pfam" id="PF00717">
    <property type="entry name" value="Peptidase_S24"/>
    <property type="match status" value="1"/>
</dbReference>
<dbReference type="InterPro" id="IPR036286">
    <property type="entry name" value="LexA/Signal_pep-like_sf"/>
</dbReference>
<dbReference type="Proteomes" id="UP001595704">
    <property type="component" value="Unassembled WGS sequence"/>
</dbReference>
<proteinExistence type="predicted"/>
<dbReference type="Gene3D" id="2.10.109.10">
    <property type="entry name" value="Umud Fragment, subunit A"/>
    <property type="match status" value="1"/>
</dbReference>
<feature type="domain" description="Peptidase S24/S26A/S26B/S26C" evidence="1">
    <location>
        <begin position="198"/>
        <end position="313"/>
    </location>
</feature>
<evidence type="ECO:0000313" key="2">
    <source>
        <dbReference type="EMBL" id="MFC3635804.1"/>
    </source>
</evidence>
<reference evidence="3" key="1">
    <citation type="journal article" date="2019" name="Int. J. Syst. Evol. Microbiol.">
        <title>The Global Catalogue of Microorganisms (GCM) 10K type strain sequencing project: providing services to taxonomists for standard genome sequencing and annotation.</title>
        <authorList>
            <consortium name="The Broad Institute Genomics Platform"/>
            <consortium name="The Broad Institute Genome Sequencing Center for Infectious Disease"/>
            <person name="Wu L."/>
            <person name="Ma J."/>
        </authorList>
    </citation>
    <scope>NUCLEOTIDE SEQUENCE [LARGE SCALE GENOMIC DNA]</scope>
    <source>
        <strain evidence="3">KCTC 42282</strain>
    </source>
</reference>
<dbReference type="RefSeq" id="WP_191321515.1">
    <property type="nucleotide sequence ID" value="NZ_BNCG01000105.1"/>
</dbReference>
<evidence type="ECO:0000313" key="3">
    <source>
        <dbReference type="Proteomes" id="UP001595704"/>
    </source>
</evidence>
<dbReference type="EMBL" id="JBHRYC010000002">
    <property type="protein sequence ID" value="MFC3635804.1"/>
    <property type="molecule type" value="Genomic_DNA"/>
</dbReference>
<sequence length="321" mass="35632">MIDGGCSRRPPFFFDRQEVVRAQADTLFAGIVQQRWMMPLRDQAAGSTSTLWALPVRDAGTMHTGNRSYRADASKAGDDGRSRFHPPTVAIFTTDARGFVAKLETDKDTVPGYQCSMLALWLKDALKHSGLSQVRLAAELTEKLGRSIDRAAVNKMLLTSPKLKVKPRKISADEMLAIEEITGYPLPVEHRATVEVVPVISWVSAGRMWAQEAVKAGDIVREIPVADLPNGDWIALQIEGDSMDRVAPPGSVILVNTTDTRLVPEKFYVFGYETGEATFKRYRPNPDRLVPYSTNPDHESVYPEDGLKIVGRAHRVITELE</sequence>
<comment type="caution">
    <text evidence="2">The sequence shown here is derived from an EMBL/GenBank/DDBJ whole genome shotgun (WGS) entry which is preliminary data.</text>
</comment>
<organism evidence="2 3">
    <name type="scientific">Camelimonas fluminis</name>
    <dbReference type="NCBI Taxonomy" id="1576911"/>
    <lineage>
        <taxon>Bacteria</taxon>
        <taxon>Pseudomonadati</taxon>
        <taxon>Pseudomonadota</taxon>
        <taxon>Alphaproteobacteria</taxon>
        <taxon>Hyphomicrobiales</taxon>
        <taxon>Chelatococcaceae</taxon>
        <taxon>Camelimonas</taxon>
    </lineage>
</organism>
<dbReference type="CDD" id="cd06529">
    <property type="entry name" value="S24_LexA-like"/>
    <property type="match status" value="1"/>
</dbReference>
<gene>
    <name evidence="2" type="ORF">ACFONL_00115</name>
</gene>
<name>A0ABV7UCI4_9HYPH</name>
<keyword evidence="3" id="KW-1185">Reference proteome</keyword>
<dbReference type="InterPro" id="IPR039418">
    <property type="entry name" value="LexA-like"/>
</dbReference>
<dbReference type="InterPro" id="IPR015927">
    <property type="entry name" value="Peptidase_S24_S26A/B/C"/>
</dbReference>
<accession>A0ABV7UCI4</accession>
<dbReference type="SUPFAM" id="SSF51306">
    <property type="entry name" value="LexA/Signal peptidase"/>
    <property type="match status" value="1"/>
</dbReference>
<evidence type="ECO:0000259" key="1">
    <source>
        <dbReference type="Pfam" id="PF00717"/>
    </source>
</evidence>
<protein>
    <submittedName>
        <fullName evidence="2">Helix-turn-helix transcriptional regulator</fullName>
    </submittedName>
</protein>